<dbReference type="EC" id="2.7.11.1" evidence="1"/>
<sequence>MKHRRNDLRAAPTPVQIPRFLRKLLRELPPAPDTDRSESQRRGTMKSLVGTSFGQYEIRRLIGKGGMGEVYEAYDTKKGRAVALKLLTDNYADDEKFRERFLRESRAAAILQEPHVIPIHDWGEINGVLYIDMRLVQGQTLHEMLKTGSLEPRRTRSRPVEWCKSGRVSACGSVVATMP</sequence>
<keyword evidence="3 9" id="KW-0808">Transferase</keyword>
<dbReference type="PROSITE" id="PS00107">
    <property type="entry name" value="PROTEIN_KINASE_ATP"/>
    <property type="match status" value="1"/>
</dbReference>
<gene>
    <name evidence="9" type="ordered locus">MAV_2162</name>
</gene>
<evidence type="ECO:0000256" key="7">
    <source>
        <dbReference type="PROSITE-ProRule" id="PRU10141"/>
    </source>
</evidence>
<dbReference type="PANTHER" id="PTHR43289:SF6">
    <property type="entry name" value="SERINE_THREONINE-PROTEIN KINASE NEKL-3"/>
    <property type="match status" value="1"/>
</dbReference>
<dbReference type="PROSITE" id="PS50011">
    <property type="entry name" value="PROTEIN_KINASE_DOM"/>
    <property type="match status" value="1"/>
</dbReference>
<accession>A0A0H2ZW22</accession>
<keyword evidence="6 7" id="KW-0067">ATP-binding</keyword>
<dbReference type="InterPro" id="IPR011009">
    <property type="entry name" value="Kinase-like_dom_sf"/>
</dbReference>
<evidence type="ECO:0000256" key="4">
    <source>
        <dbReference type="ARBA" id="ARBA00022741"/>
    </source>
</evidence>
<dbReference type="GO" id="GO:0004674">
    <property type="term" value="F:protein serine/threonine kinase activity"/>
    <property type="evidence" value="ECO:0007669"/>
    <property type="project" value="UniProtKB-KW"/>
</dbReference>
<evidence type="ECO:0000313" key="10">
    <source>
        <dbReference type="Proteomes" id="UP000001574"/>
    </source>
</evidence>
<evidence type="ECO:0000256" key="1">
    <source>
        <dbReference type="ARBA" id="ARBA00012513"/>
    </source>
</evidence>
<dbReference type="InterPro" id="IPR017441">
    <property type="entry name" value="Protein_kinase_ATP_BS"/>
</dbReference>
<keyword evidence="2" id="KW-0723">Serine/threonine-protein kinase</keyword>
<name>A0A0H2ZW22_MYCA1</name>
<evidence type="ECO:0000256" key="3">
    <source>
        <dbReference type="ARBA" id="ARBA00022679"/>
    </source>
</evidence>
<dbReference type="PANTHER" id="PTHR43289">
    <property type="entry name" value="MITOGEN-ACTIVATED PROTEIN KINASE KINASE KINASE 20-RELATED"/>
    <property type="match status" value="1"/>
</dbReference>
<dbReference type="GO" id="GO:0005524">
    <property type="term" value="F:ATP binding"/>
    <property type="evidence" value="ECO:0007669"/>
    <property type="project" value="UniProtKB-UniRule"/>
</dbReference>
<evidence type="ECO:0000256" key="5">
    <source>
        <dbReference type="ARBA" id="ARBA00022777"/>
    </source>
</evidence>
<protein>
    <recommendedName>
        <fullName evidence="1">non-specific serine/threonine protein kinase</fullName>
        <ecNumber evidence="1">2.7.11.1</ecNumber>
    </recommendedName>
</protein>
<evidence type="ECO:0000256" key="2">
    <source>
        <dbReference type="ARBA" id="ARBA00022527"/>
    </source>
</evidence>
<dbReference type="HOGENOM" id="CLU_128715_0_0_11"/>
<dbReference type="Gene3D" id="3.30.200.20">
    <property type="entry name" value="Phosphorylase Kinase, domain 1"/>
    <property type="match status" value="1"/>
</dbReference>
<feature type="domain" description="Protein kinase" evidence="8">
    <location>
        <begin position="56"/>
        <end position="179"/>
    </location>
</feature>
<dbReference type="Pfam" id="PF00069">
    <property type="entry name" value="Pkinase"/>
    <property type="match status" value="1"/>
</dbReference>
<evidence type="ECO:0000313" key="9">
    <source>
        <dbReference type="EMBL" id="ABK66752.1"/>
    </source>
</evidence>
<feature type="binding site" evidence="7">
    <location>
        <position position="85"/>
    </location>
    <ligand>
        <name>ATP</name>
        <dbReference type="ChEBI" id="CHEBI:30616"/>
    </ligand>
</feature>
<proteinExistence type="predicted"/>
<organism evidence="9 10">
    <name type="scientific">Mycobacterium avium (strain 104)</name>
    <dbReference type="NCBI Taxonomy" id="243243"/>
    <lineage>
        <taxon>Bacteria</taxon>
        <taxon>Bacillati</taxon>
        <taxon>Actinomycetota</taxon>
        <taxon>Actinomycetes</taxon>
        <taxon>Mycobacteriales</taxon>
        <taxon>Mycobacteriaceae</taxon>
        <taxon>Mycobacterium</taxon>
        <taxon>Mycobacterium avium complex (MAC)</taxon>
    </lineage>
</organism>
<dbReference type="Proteomes" id="UP000001574">
    <property type="component" value="Chromosome"/>
</dbReference>
<dbReference type="KEGG" id="mav:MAV_2162"/>
<keyword evidence="4 7" id="KW-0547">Nucleotide-binding</keyword>
<reference evidence="9 10" key="1">
    <citation type="submission" date="2006-10" db="EMBL/GenBank/DDBJ databases">
        <authorList>
            <person name="Fleischmann R.D."/>
            <person name="Dodson R.J."/>
            <person name="Haft D.H."/>
            <person name="Merkel J.S."/>
            <person name="Nelson W.C."/>
            <person name="Fraser C.M."/>
        </authorList>
    </citation>
    <scope>NUCLEOTIDE SEQUENCE [LARGE SCALE GENOMIC DNA]</scope>
    <source>
        <strain evidence="9 10">104</strain>
    </source>
</reference>
<dbReference type="AlphaFoldDB" id="A0A0H2ZW22"/>
<keyword evidence="5 9" id="KW-0418">Kinase</keyword>
<evidence type="ECO:0000256" key="6">
    <source>
        <dbReference type="ARBA" id="ARBA00022840"/>
    </source>
</evidence>
<dbReference type="FunFam" id="3.30.200.20:FF:000348">
    <property type="entry name" value="Serine/threonine protein kinase"/>
    <property type="match status" value="1"/>
</dbReference>
<evidence type="ECO:0000259" key="8">
    <source>
        <dbReference type="PROSITE" id="PS50011"/>
    </source>
</evidence>
<dbReference type="EMBL" id="CP000479">
    <property type="protein sequence ID" value="ABK66752.1"/>
    <property type="molecule type" value="Genomic_DNA"/>
</dbReference>
<dbReference type="SUPFAM" id="SSF56112">
    <property type="entry name" value="Protein kinase-like (PK-like)"/>
    <property type="match status" value="1"/>
</dbReference>
<dbReference type="InterPro" id="IPR000719">
    <property type="entry name" value="Prot_kinase_dom"/>
</dbReference>